<dbReference type="Proteomes" id="UP001161325">
    <property type="component" value="Unassembled WGS sequence"/>
</dbReference>
<feature type="region of interest" description="Disordered" evidence="1">
    <location>
        <begin position="242"/>
        <end position="263"/>
    </location>
</feature>
<reference evidence="2" key="1">
    <citation type="submission" date="2022-08" db="EMBL/GenBank/DDBJ databases">
        <title>Draft genome sequencing of Roseisolibacter agri AW1220.</title>
        <authorList>
            <person name="Tobiishi Y."/>
            <person name="Tonouchi A."/>
        </authorList>
    </citation>
    <scope>NUCLEOTIDE SEQUENCE</scope>
    <source>
        <strain evidence="2">AW1220</strain>
    </source>
</reference>
<dbReference type="EMBL" id="BRXS01000008">
    <property type="protein sequence ID" value="GLC28277.1"/>
    <property type="molecule type" value="Genomic_DNA"/>
</dbReference>
<accession>A0AA37QDE2</accession>
<gene>
    <name evidence="2" type="ORF">rosag_47900</name>
</gene>
<evidence type="ECO:0000256" key="1">
    <source>
        <dbReference type="SAM" id="MobiDB-lite"/>
    </source>
</evidence>
<evidence type="ECO:0000313" key="3">
    <source>
        <dbReference type="Proteomes" id="UP001161325"/>
    </source>
</evidence>
<feature type="region of interest" description="Disordered" evidence="1">
    <location>
        <begin position="182"/>
        <end position="230"/>
    </location>
</feature>
<keyword evidence="3" id="KW-1185">Reference proteome</keyword>
<evidence type="ECO:0000313" key="2">
    <source>
        <dbReference type="EMBL" id="GLC28277.1"/>
    </source>
</evidence>
<protein>
    <submittedName>
        <fullName evidence="2">Uncharacterized protein</fullName>
    </submittedName>
</protein>
<feature type="compositionally biased region" description="Low complexity" evidence="1">
    <location>
        <begin position="197"/>
        <end position="207"/>
    </location>
</feature>
<sequence length="419" mass="42400">MAGASPHGCRCPYAGPMRNRLILPLPLLAALLGAAPAPKPAKCAVAVCRCKSFGGSLADRAAAVRARGGAVVLATVEAVDTLTVRRRDVSGEVVGDAGIPVTLTVARLRVARSWTPLTTDTLTVGIGLADGRATDCDLHFVPGRAYLVFADPVAGEPVLRAGHCGGTQSADGPMTALGTLGPGLAPPASGRGGPGAAGAARLGGRAADGSWVDARGSSDRGTPGLAGDSSMVVPRIITGPVTAPPNEGALPAPTRSPASTADSGEALAVAHEITAAHRSKAPRLSDATRRRSTTTRDGRIYVAALALAEDPGAAPRARVEAMAVLVRQYLGKGDYLPVDRAMTATNEAGCDLEAVIPFGMAAGPAPVPPDAGARLQTVAQRLFADSAAPTSVRAGAFCLQLAAQAKPRPHGQESRARHR</sequence>
<organism evidence="2 3">
    <name type="scientific">Roseisolibacter agri</name>
    <dbReference type="NCBI Taxonomy" id="2014610"/>
    <lineage>
        <taxon>Bacteria</taxon>
        <taxon>Pseudomonadati</taxon>
        <taxon>Gemmatimonadota</taxon>
        <taxon>Gemmatimonadia</taxon>
        <taxon>Gemmatimonadales</taxon>
        <taxon>Gemmatimonadaceae</taxon>
        <taxon>Roseisolibacter</taxon>
    </lineage>
</organism>
<name>A0AA37QDE2_9BACT</name>
<proteinExistence type="predicted"/>
<comment type="caution">
    <text evidence="2">The sequence shown here is derived from an EMBL/GenBank/DDBJ whole genome shotgun (WGS) entry which is preliminary data.</text>
</comment>
<dbReference type="AlphaFoldDB" id="A0AA37QDE2"/>